<evidence type="ECO:0000313" key="4">
    <source>
        <dbReference type="Proteomes" id="UP000772434"/>
    </source>
</evidence>
<feature type="domain" description="Nephrocystin 3-like N-terminal" evidence="2">
    <location>
        <begin position="16"/>
        <end position="116"/>
    </location>
</feature>
<sequence length="121" mass="13481">MNVFPNTRIDVRSRLTTLLSNPSNPLVVLQSSPGMGKTAIAKSIAADCDQQKRLGASFFFDKTGAKRSTDSGELFVSTLARQLAEYHPRYRNSLFQLLHNDSRLLSRSGVDQLKQLIIDPM</sequence>
<evidence type="ECO:0000259" key="2">
    <source>
        <dbReference type="Pfam" id="PF24883"/>
    </source>
</evidence>
<evidence type="ECO:0000313" key="3">
    <source>
        <dbReference type="EMBL" id="KAF9063557.1"/>
    </source>
</evidence>
<keyword evidence="1" id="KW-0677">Repeat</keyword>
<feature type="non-terminal residue" evidence="3">
    <location>
        <position position="121"/>
    </location>
</feature>
<dbReference type="Gene3D" id="3.40.50.300">
    <property type="entry name" value="P-loop containing nucleotide triphosphate hydrolases"/>
    <property type="match status" value="1"/>
</dbReference>
<dbReference type="InterPro" id="IPR027417">
    <property type="entry name" value="P-loop_NTPase"/>
</dbReference>
<evidence type="ECO:0000256" key="1">
    <source>
        <dbReference type="ARBA" id="ARBA00022737"/>
    </source>
</evidence>
<comment type="caution">
    <text evidence="3">The sequence shown here is derived from an EMBL/GenBank/DDBJ whole genome shotgun (WGS) entry which is preliminary data.</text>
</comment>
<proteinExistence type="predicted"/>
<dbReference type="Proteomes" id="UP000772434">
    <property type="component" value="Unassembled WGS sequence"/>
</dbReference>
<keyword evidence="4" id="KW-1185">Reference proteome</keyword>
<dbReference type="EMBL" id="JADNRY010000144">
    <property type="protein sequence ID" value="KAF9063557.1"/>
    <property type="molecule type" value="Genomic_DNA"/>
</dbReference>
<dbReference type="InterPro" id="IPR056884">
    <property type="entry name" value="NPHP3-like_N"/>
</dbReference>
<dbReference type="Pfam" id="PF24883">
    <property type="entry name" value="NPHP3_N"/>
    <property type="match status" value="1"/>
</dbReference>
<dbReference type="OrthoDB" id="3045137at2759"/>
<organism evidence="3 4">
    <name type="scientific">Rhodocollybia butyracea</name>
    <dbReference type="NCBI Taxonomy" id="206335"/>
    <lineage>
        <taxon>Eukaryota</taxon>
        <taxon>Fungi</taxon>
        <taxon>Dikarya</taxon>
        <taxon>Basidiomycota</taxon>
        <taxon>Agaricomycotina</taxon>
        <taxon>Agaricomycetes</taxon>
        <taxon>Agaricomycetidae</taxon>
        <taxon>Agaricales</taxon>
        <taxon>Marasmiineae</taxon>
        <taxon>Omphalotaceae</taxon>
        <taxon>Rhodocollybia</taxon>
    </lineage>
</organism>
<gene>
    <name evidence="3" type="ORF">BDP27DRAFT_1270848</name>
</gene>
<dbReference type="AlphaFoldDB" id="A0A9P5U2H9"/>
<name>A0A9P5U2H9_9AGAR</name>
<accession>A0A9P5U2H9</accession>
<protein>
    <recommendedName>
        <fullName evidence="2">Nephrocystin 3-like N-terminal domain-containing protein</fullName>
    </recommendedName>
</protein>
<reference evidence="3" key="1">
    <citation type="submission" date="2020-11" db="EMBL/GenBank/DDBJ databases">
        <authorList>
            <consortium name="DOE Joint Genome Institute"/>
            <person name="Ahrendt S."/>
            <person name="Riley R."/>
            <person name="Andreopoulos W."/>
            <person name="Labutti K."/>
            <person name="Pangilinan J."/>
            <person name="Ruiz-Duenas F.J."/>
            <person name="Barrasa J.M."/>
            <person name="Sanchez-Garcia M."/>
            <person name="Camarero S."/>
            <person name="Miyauchi S."/>
            <person name="Serrano A."/>
            <person name="Linde D."/>
            <person name="Babiker R."/>
            <person name="Drula E."/>
            <person name="Ayuso-Fernandez I."/>
            <person name="Pacheco R."/>
            <person name="Padilla G."/>
            <person name="Ferreira P."/>
            <person name="Barriuso J."/>
            <person name="Kellner H."/>
            <person name="Castanera R."/>
            <person name="Alfaro M."/>
            <person name="Ramirez L."/>
            <person name="Pisabarro A.G."/>
            <person name="Kuo A."/>
            <person name="Tritt A."/>
            <person name="Lipzen A."/>
            <person name="He G."/>
            <person name="Yan M."/>
            <person name="Ng V."/>
            <person name="Cullen D."/>
            <person name="Martin F."/>
            <person name="Rosso M.-N."/>
            <person name="Henrissat B."/>
            <person name="Hibbett D."/>
            <person name="Martinez A.T."/>
            <person name="Grigoriev I.V."/>
        </authorList>
    </citation>
    <scope>NUCLEOTIDE SEQUENCE</scope>
    <source>
        <strain evidence="3">AH 40177</strain>
    </source>
</reference>